<dbReference type="STRING" id="75913.A0A0K0FTR3"/>
<feature type="compositionally biased region" description="Low complexity" evidence="3">
    <location>
        <begin position="573"/>
        <end position="583"/>
    </location>
</feature>
<dbReference type="Proteomes" id="UP000035680">
    <property type="component" value="Unassembled WGS sequence"/>
</dbReference>
<dbReference type="WBParaSite" id="SVE_1572500.1">
    <property type="protein sequence ID" value="SVE_1572500.1"/>
    <property type="gene ID" value="SVE_1572500"/>
</dbReference>
<dbReference type="SMART" id="SM00369">
    <property type="entry name" value="LRR_TYP"/>
    <property type="match status" value="6"/>
</dbReference>
<evidence type="ECO:0000256" key="1">
    <source>
        <dbReference type="ARBA" id="ARBA00022614"/>
    </source>
</evidence>
<dbReference type="PROSITE" id="PS50021">
    <property type="entry name" value="CH"/>
    <property type="match status" value="1"/>
</dbReference>
<dbReference type="InterPro" id="IPR001611">
    <property type="entry name" value="Leu-rich_rpt"/>
</dbReference>
<dbReference type="InterPro" id="IPR032675">
    <property type="entry name" value="LRR_dom_sf"/>
</dbReference>
<dbReference type="PANTHER" id="PTHR48051:SF21">
    <property type="entry name" value="CALPONIN-HOMOLOGY (CH) DOMAIN-CONTAINING PROTEIN"/>
    <property type="match status" value="1"/>
</dbReference>
<dbReference type="InterPro" id="IPR036872">
    <property type="entry name" value="CH_dom_sf"/>
</dbReference>
<evidence type="ECO:0000259" key="4">
    <source>
        <dbReference type="PROSITE" id="PS50021"/>
    </source>
</evidence>
<dbReference type="AlphaFoldDB" id="A0A0K0FTR3"/>
<keyword evidence="1" id="KW-0433">Leucine-rich repeat</keyword>
<dbReference type="Pfam" id="PF13855">
    <property type="entry name" value="LRR_8"/>
    <property type="match status" value="2"/>
</dbReference>
<dbReference type="InterPro" id="IPR050216">
    <property type="entry name" value="LRR_domain-containing"/>
</dbReference>
<feature type="compositionally biased region" description="Basic and acidic residues" evidence="3">
    <location>
        <begin position="487"/>
        <end position="496"/>
    </location>
</feature>
<feature type="domain" description="Calponin-homology (CH)" evidence="4">
    <location>
        <begin position="642"/>
        <end position="757"/>
    </location>
</feature>
<protein>
    <submittedName>
        <fullName evidence="6">Calponin-homology (CH) domain-containing protein</fullName>
    </submittedName>
</protein>
<dbReference type="Gene3D" id="1.10.418.10">
    <property type="entry name" value="Calponin-like domain"/>
    <property type="match status" value="1"/>
</dbReference>
<evidence type="ECO:0000313" key="6">
    <source>
        <dbReference type="WBParaSite" id="SVE_1572500.1"/>
    </source>
</evidence>
<dbReference type="InterPro" id="IPR001715">
    <property type="entry name" value="CH_dom"/>
</dbReference>
<name>A0A0K0FTR3_STRVS</name>
<dbReference type="PROSITE" id="PS51450">
    <property type="entry name" value="LRR"/>
    <property type="match status" value="2"/>
</dbReference>
<dbReference type="GO" id="GO:0005737">
    <property type="term" value="C:cytoplasm"/>
    <property type="evidence" value="ECO:0007669"/>
    <property type="project" value="TreeGrafter"/>
</dbReference>
<feature type="compositionally biased region" description="Polar residues" evidence="3">
    <location>
        <begin position="527"/>
        <end position="556"/>
    </location>
</feature>
<feature type="compositionally biased region" description="Polar residues" evidence="3">
    <location>
        <begin position="607"/>
        <end position="618"/>
    </location>
</feature>
<dbReference type="SUPFAM" id="SSF47576">
    <property type="entry name" value="Calponin-homology domain, CH-domain"/>
    <property type="match status" value="1"/>
</dbReference>
<feature type="region of interest" description="Disordered" evidence="3">
    <location>
        <begin position="607"/>
        <end position="647"/>
    </location>
</feature>
<sequence length="772" mass="84859">MYKTLNANLHNQHYSIKYPFKTATWLSAKRRTASGGGGSTINIASTGSTTSLSSHVPFTNLTTNSRLNFNHSLTFLQSNIKNPFILSPDKSSPSQSIPIENIIQDAHYSGALLLKARKLTDFPEYYAGKYSLEDVVFVDMTDNRLTEIPQIIIEKMKLLETLILAKNVIKTLPTCMKGFNSLNYLDLSSNNLTTIPSAIFSLPLQILLLSNNKLDTVSGDIVQMAPTIQELDFSKNRITSITSNISLLKQLRKLNLRSNRLGALPSEMASLDLYSLDISANRLTHIPVEFCSMQSLIHLSILDNPLLSPPIEIVLKGREHIFKYLQSAISSDVDYRGNYTDWSTNRNSFINATIRRPKNAEKVAAKAKRFAALNSSDSGYTSTGDDQRHSYDMEFSRNSLASIDENHKKETIIINKEYNSCLNNDDEGVDLSHTPKDVRKLNLIEECNDANNSNNNNDINMDSSIYTTLASVTVTDSTYIKPNNIIVKDKEPKNDENPDSVLESTSPTTSESHSSLSESMASLSSPDGENNTTLVIGSPNVKDNSNVLAPISSNESPPKASITRTLKPPTKKSPPSKVQSKISALPQGKSTLLIKKEPTISKLMKPSITTTIPTSRVSKLTPPKKSTSISSSRSTTPSTPISPSNDDDVELMKKLLGLKFLAVTKEDEISKQLSSGVLLCNFVNKLKPRTIPVVMASLSPSQPVPLPKAKKNAENYVNAAKKLGLSENNLPTPEEIVGKRNLSKIASSIVSLNKLLGKKEETLKNKKITNTS</sequence>
<proteinExistence type="predicted"/>
<evidence type="ECO:0000313" key="5">
    <source>
        <dbReference type="Proteomes" id="UP000035680"/>
    </source>
</evidence>
<feature type="compositionally biased region" description="Low complexity" evidence="3">
    <location>
        <begin position="500"/>
        <end position="525"/>
    </location>
</feature>
<feature type="compositionally biased region" description="Low complexity" evidence="3">
    <location>
        <begin position="621"/>
        <end position="644"/>
    </location>
</feature>
<keyword evidence="2" id="KW-0677">Repeat</keyword>
<dbReference type="SUPFAM" id="SSF52058">
    <property type="entry name" value="L domain-like"/>
    <property type="match status" value="1"/>
</dbReference>
<dbReference type="Pfam" id="PF00307">
    <property type="entry name" value="CH"/>
    <property type="match status" value="1"/>
</dbReference>
<reference evidence="6" key="2">
    <citation type="submission" date="2015-08" db="UniProtKB">
        <authorList>
            <consortium name="WormBaseParasite"/>
        </authorList>
    </citation>
    <scope>IDENTIFICATION</scope>
</reference>
<reference evidence="5" key="1">
    <citation type="submission" date="2014-07" db="EMBL/GenBank/DDBJ databases">
        <authorList>
            <person name="Martin A.A"/>
            <person name="De Silva N."/>
        </authorList>
    </citation>
    <scope>NUCLEOTIDE SEQUENCE</scope>
</reference>
<organism evidence="5 6">
    <name type="scientific">Strongyloides venezuelensis</name>
    <name type="common">Threadworm</name>
    <dbReference type="NCBI Taxonomy" id="75913"/>
    <lineage>
        <taxon>Eukaryota</taxon>
        <taxon>Metazoa</taxon>
        <taxon>Ecdysozoa</taxon>
        <taxon>Nematoda</taxon>
        <taxon>Chromadorea</taxon>
        <taxon>Rhabditida</taxon>
        <taxon>Tylenchina</taxon>
        <taxon>Panagrolaimomorpha</taxon>
        <taxon>Strongyloidoidea</taxon>
        <taxon>Strongyloididae</taxon>
        <taxon>Strongyloides</taxon>
    </lineage>
</organism>
<dbReference type="PANTHER" id="PTHR48051">
    <property type="match status" value="1"/>
</dbReference>
<accession>A0A0K0FTR3</accession>
<dbReference type="Gene3D" id="3.80.10.10">
    <property type="entry name" value="Ribonuclease Inhibitor"/>
    <property type="match status" value="1"/>
</dbReference>
<evidence type="ECO:0000256" key="3">
    <source>
        <dbReference type="SAM" id="MobiDB-lite"/>
    </source>
</evidence>
<evidence type="ECO:0000256" key="2">
    <source>
        <dbReference type="ARBA" id="ARBA00022737"/>
    </source>
</evidence>
<keyword evidence="5" id="KW-1185">Reference proteome</keyword>
<feature type="region of interest" description="Disordered" evidence="3">
    <location>
        <begin position="487"/>
        <end position="585"/>
    </location>
</feature>
<dbReference type="InterPro" id="IPR003591">
    <property type="entry name" value="Leu-rich_rpt_typical-subtyp"/>
</dbReference>